<organism evidence="2 3">
    <name type="scientific">Kineococcus xinjiangensis</name>
    <dbReference type="NCBI Taxonomy" id="512762"/>
    <lineage>
        <taxon>Bacteria</taxon>
        <taxon>Bacillati</taxon>
        <taxon>Actinomycetota</taxon>
        <taxon>Actinomycetes</taxon>
        <taxon>Kineosporiales</taxon>
        <taxon>Kineosporiaceae</taxon>
        <taxon>Kineococcus</taxon>
    </lineage>
</organism>
<gene>
    <name evidence="2" type="ORF">CLV92_11321</name>
</gene>
<comment type="caution">
    <text evidence="2">The sequence shown here is derived from an EMBL/GenBank/DDBJ whole genome shotgun (WGS) entry which is preliminary data.</text>
</comment>
<keyword evidence="1" id="KW-1133">Transmembrane helix</keyword>
<keyword evidence="1" id="KW-0472">Membrane</keyword>
<proteinExistence type="predicted"/>
<keyword evidence="3" id="KW-1185">Reference proteome</keyword>
<dbReference type="EMBL" id="PTJD01000013">
    <property type="protein sequence ID" value="PPK92592.1"/>
    <property type="molecule type" value="Genomic_DNA"/>
</dbReference>
<evidence type="ECO:0000313" key="2">
    <source>
        <dbReference type="EMBL" id="PPK92592.1"/>
    </source>
</evidence>
<sequence length="213" mass="22015">MWCSDQGDGPRCPSEGVPLCDRGAVDDTGGPRLQARWSSYERRLTVAVAVLALGCFVSVYVVDPVLSVHPDLWRLYSTMGALDSTANVVAGVVWLRGICSLTLAGFLASWAGLRWAGRRPRLAAAVRLTAAVAVLGAVAASTMAANVFVGTGFYLHAEDLGIAPPGGSTSALVQVTALVGVCMVGLAAVAGSACLVAGLGGPRWFRRRTAGRS</sequence>
<dbReference type="Proteomes" id="UP000239485">
    <property type="component" value="Unassembled WGS sequence"/>
</dbReference>
<dbReference type="AlphaFoldDB" id="A0A2S6IEE9"/>
<reference evidence="2 3" key="1">
    <citation type="submission" date="2018-02" db="EMBL/GenBank/DDBJ databases">
        <title>Genomic Encyclopedia of Archaeal and Bacterial Type Strains, Phase II (KMG-II): from individual species to whole genera.</title>
        <authorList>
            <person name="Goeker M."/>
        </authorList>
    </citation>
    <scope>NUCLEOTIDE SEQUENCE [LARGE SCALE GENOMIC DNA]</scope>
    <source>
        <strain evidence="2 3">DSM 22857</strain>
    </source>
</reference>
<accession>A0A2S6IEE9</accession>
<evidence type="ECO:0000313" key="3">
    <source>
        <dbReference type="Proteomes" id="UP000239485"/>
    </source>
</evidence>
<feature type="transmembrane region" description="Helical" evidence="1">
    <location>
        <begin position="175"/>
        <end position="199"/>
    </location>
</feature>
<evidence type="ECO:0000256" key="1">
    <source>
        <dbReference type="SAM" id="Phobius"/>
    </source>
</evidence>
<keyword evidence="1" id="KW-0812">Transmembrane</keyword>
<protein>
    <submittedName>
        <fullName evidence="2">Uncharacterized protein</fullName>
    </submittedName>
</protein>
<feature type="transmembrane region" description="Helical" evidence="1">
    <location>
        <begin position="93"/>
        <end position="113"/>
    </location>
</feature>
<feature type="transmembrane region" description="Helical" evidence="1">
    <location>
        <begin position="44"/>
        <end position="62"/>
    </location>
</feature>
<feature type="transmembrane region" description="Helical" evidence="1">
    <location>
        <begin position="125"/>
        <end position="155"/>
    </location>
</feature>
<name>A0A2S6IEE9_9ACTN</name>